<evidence type="ECO:0000256" key="1">
    <source>
        <dbReference type="ARBA" id="ARBA00009437"/>
    </source>
</evidence>
<dbReference type="InterPro" id="IPR005119">
    <property type="entry name" value="LysR_subst-bd"/>
</dbReference>
<gene>
    <name evidence="6" type="ORF">ABJI51_32705</name>
</gene>
<name>A0ABV0LNI4_9PSEU</name>
<dbReference type="PROSITE" id="PS50931">
    <property type="entry name" value="HTH_LYSR"/>
    <property type="match status" value="1"/>
</dbReference>
<evidence type="ECO:0000256" key="4">
    <source>
        <dbReference type="ARBA" id="ARBA00023163"/>
    </source>
</evidence>
<organism evidence="6 7">
    <name type="scientific">Amycolatopsis melonis</name>
    <dbReference type="NCBI Taxonomy" id="3156488"/>
    <lineage>
        <taxon>Bacteria</taxon>
        <taxon>Bacillati</taxon>
        <taxon>Actinomycetota</taxon>
        <taxon>Actinomycetes</taxon>
        <taxon>Pseudonocardiales</taxon>
        <taxon>Pseudonocardiaceae</taxon>
        <taxon>Amycolatopsis</taxon>
    </lineage>
</organism>
<dbReference type="Proteomes" id="UP001440984">
    <property type="component" value="Unassembled WGS sequence"/>
</dbReference>
<evidence type="ECO:0000259" key="5">
    <source>
        <dbReference type="PROSITE" id="PS50931"/>
    </source>
</evidence>
<dbReference type="SUPFAM" id="SSF46785">
    <property type="entry name" value="Winged helix' DNA-binding domain"/>
    <property type="match status" value="1"/>
</dbReference>
<keyword evidence="7" id="KW-1185">Reference proteome</keyword>
<comment type="similarity">
    <text evidence="1">Belongs to the LysR transcriptional regulatory family.</text>
</comment>
<proteinExistence type="inferred from homology"/>
<evidence type="ECO:0000313" key="7">
    <source>
        <dbReference type="Proteomes" id="UP001440984"/>
    </source>
</evidence>
<dbReference type="Gene3D" id="3.40.190.10">
    <property type="entry name" value="Periplasmic binding protein-like II"/>
    <property type="match status" value="2"/>
</dbReference>
<dbReference type="SUPFAM" id="SSF53850">
    <property type="entry name" value="Periplasmic binding protein-like II"/>
    <property type="match status" value="1"/>
</dbReference>
<accession>A0ABV0LNI4</accession>
<dbReference type="CDD" id="cd08414">
    <property type="entry name" value="PBP2_LTTR_aromatics_like"/>
    <property type="match status" value="1"/>
</dbReference>
<dbReference type="PANTHER" id="PTHR30346:SF0">
    <property type="entry name" value="HCA OPERON TRANSCRIPTIONAL ACTIVATOR HCAR"/>
    <property type="match status" value="1"/>
</dbReference>
<feature type="domain" description="HTH lysR-type" evidence="5">
    <location>
        <begin position="4"/>
        <end position="61"/>
    </location>
</feature>
<keyword evidence="3" id="KW-0238">DNA-binding</keyword>
<dbReference type="InterPro" id="IPR036388">
    <property type="entry name" value="WH-like_DNA-bd_sf"/>
</dbReference>
<dbReference type="Gene3D" id="1.10.10.10">
    <property type="entry name" value="Winged helix-like DNA-binding domain superfamily/Winged helix DNA-binding domain"/>
    <property type="match status" value="1"/>
</dbReference>
<dbReference type="PANTHER" id="PTHR30346">
    <property type="entry name" value="TRANSCRIPTIONAL DUAL REGULATOR HCAR-RELATED"/>
    <property type="match status" value="1"/>
</dbReference>
<evidence type="ECO:0000256" key="3">
    <source>
        <dbReference type="ARBA" id="ARBA00023125"/>
    </source>
</evidence>
<dbReference type="Pfam" id="PF03466">
    <property type="entry name" value="LysR_substrate"/>
    <property type="match status" value="1"/>
</dbReference>
<reference evidence="6 7" key="1">
    <citation type="submission" date="2024-05" db="EMBL/GenBank/DDBJ databases">
        <authorList>
            <person name="Zhao H."/>
            <person name="Xu Y."/>
            <person name="Lin S."/>
            <person name="Spain J.C."/>
            <person name="Zhou N.-Y."/>
        </authorList>
    </citation>
    <scope>NUCLEOTIDE SEQUENCE [LARGE SCALE GENOMIC DNA]</scope>
    <source>
        <strain evidence="6 7">NEAU-NG30</strain>
    </source>
</reference>
<sequence>MDDVEVRELRYFRAVAEELNFSRAAERLGMAQPPLSRAIRLLERRLGVQLFERTSRHVSLTPAGDVLFAESAKALDAVTAAVRRTRRAAQRVPALVVTAKPGVATDLLRRIAEAHPDPVEIRVSGFGEQAKLVRDGRADVALLGCPGDHDGLDVEVLLSEPRVAALPSGHELARRAALTCADFAGRPTPCWPGASAADRAFWSGQDVTRLPVTPGPVVRDGAQLMETIALGQAIGLLPASFAELGSRDDVVYRPVVDATPFSLAVAWAAGSRDPRVARFVRTAVAVSEALPRPGAVPAG</sequence>
<keyword evidence="2" id="KW-0805">Transcription regulation</keyword>
<protein>
    <submittedName>
        <fullName evidence="6">LysR family transcriptional regulator</fullName>
    </submittedName>
</protein>
<dbReference type="InterPro" id="IPR000847">
    <property type="entry name" value="LysR_HTH_N"/>
</dbReference>
<dbReference type="PRINTS" id="PR00039">
    <property type="entry name" value="HTHLYSR"/>
</dbReference>
<evidence type="ECO:0000313" key="6">
    <source>
        <dbReference type="EMBL" id="MEQ0563865.1"/>
    </source>
</evidence>
<comment type="caution">
    <text evidence="6">The sequence shown here is derived from an EMBL/GenBank/DDBJ whole genome shotgun (WGS) entry which is preliminary data.</text>
</comment>
<dbReference type="EMBL" id="JBDZYD010000013">
    <property type="protein sequence ID" value="MEQ0563865.1"/>
    <property type="molecule type" value="Genomic_DNA"/>
</dbReference>
<dbReference type="RefSeq" id="WP_348954915.1">
    <property type="nucleotide sequence ID" value="NZ_JBDZYD010000013.1"/>
</dbReference>
<dbReference type="Pfam" id="PF00126">
    <property type="entry name" value="HTH_1"/>
    <property type="match status" value="1"/>
</dbReference>
<dbReference type="InterPro" id="IPR036390">
    <property type="entry name" value="WH_DNA-bd_sf"/>
</dbReference>
<keyword evidence="4" id="KW-0804">Transcription</keyword>
<evidence type="ECO:0000256" key="2">
    <source>
        <dbReference type="ARBA" id="ARBA00023015"/>
    </source>
</evidence>